<dbReference type="GO" id="GO:0003341">
    <property type="term" value="P:cilium movement"/>
    <property type="evidence" value="ECO:0007669"/>
    <property type="project" value="UniProtKB-ARBA"/>
</dbReference>
<feature type="domain" description="Dynein heavy chain AAA module D4" evidence="20">
    <location>
        <begin position="1622"/>
        <end position="1881"/>
    </location>
</feature>
<evidence type="ECO:0000259" key="22">
    <source>
        <dbReference type="Pfam" id="PF17852"/>
    </source>
</evidence>
<keyword evidence="9" id="KW-0243">Dynein</keyword>
<dbReference type="Pfam" id="PF08393">
    <property type="entry name" value="DHC_N2"/>
    <property type="match status" value="1"/>
</dbReference>
<dbReference type="InterPro" id="IPR035699">
    <property type="entry name" value="AAA_6"/>
</dbReference>
<dbReference type="Gene3D" id="3.10.490.20">
    <property type="match status" value="1"/>
</dbReference>
<evidence type="ECO:0000256" key="6">
    <source>
        <dbReference type="ARBA" id="ARBA00022794"/>
    </source>
</evidence>
<dbReference type="InterPro" id="IPR042228">
    <property type="entry name" value="Dynein_linker_3"/>
</dbReference>
<feature type="domain" description="Dynein heavy chain AAA 5 extension" evidence="22">
    <location>
        <begin position="1079"/>
        <end position="1223"/>
    </location>
</feature>
<dbReference type="Gene3D" id="1.20.1270.280">
    <property type="match status" value="1"/>
</dbReference>
<dbReference type="Gene3D" id="3.40.50.300">
    <property type="entry name" value="P-loop containing nucleotide triphosphate hydrolases"/>
    <property type="match status" value="5"/>
</dbReference>
<evidence type="ECO:0000259" key="18">
    <source>
        <dbReference type="Pfam" id="PF12774"/>
    </source>
</evidence>
<feature type="domain" description="Dynein heavy chain coiled coil stalk" evidence="19">
    <location>
        <begin position="1895"/>
        <end position="2240"/>
    </location>
</feature>
<evidence type="ECO:0000256" key="15">
    <source>
        <dbReference type="SAM" id="Coils"/>
    </source>
</evidence>
<feature type="domain" description="Dynein heavy chain 3 AAA+ lid" evidence="23">
    <location>
        <begin position="1442"/>
        <end position="1544"/>
    </location>
</feature>
<feature type="domain" description="Dynein heavy chain AAA lid" evidence="24">
    <location>
        <begin position="2890"/>
        <end position="3029"/>
    </location>
</feature>
<dbReference type="GO" id="GO:0060271">
    <property type="term" value="P:cilium assembly"/>
    <property type="evidence" value="ECO:0007669"/>
    <property type="project" value="UniProtKB-ARBA"/>
</dbReference>
<dbReference type="GO" id="GO:0030286">
    <property type="term" value="C:dynein complex"/>
    <property type="evidence" value="ECO:0007669"/>
    <property type="project" value="UniProtKB-KW"/>
</dbReference>
<dbReference type="GO" id="GO:0051959">
    <property type="term" value="F:dynein light intermediate chain binding"/>
    <property type="evidence" value="ECO:0007669"/>
    <property type="project" value="InterPro"/>
</dbReference>
<dbReference type="Gene3D" id="1.10.472.130">
    <property type="match status" value="1"/>
</dbReference>
<dbReference type="GO" id="GO:0045505">
    <property type="term" value="F:dynein intermediate chain binding"/>
    <property type="evidence" value="ECO:0007669"/>
    <property type="project" value="InterPro"/>
</dbReference>
<dbReference type="Pfam" id="PF18199">
    <property type="entry name" value="Dynein_C"/>
    <property type="match status" value="1"/>
</dbReference>
<dbReference type="Gene3D" id="1.20.920.20">
    <property type="match status" value="1"/>
</dbReference>
<keyword evidence="14" id="KW-0966">Cell projection</keyword>
<dbReference type="InterPro" id="IPR035706">
    <property type="entry name" value="AAA_9"/>
</dbReference>
<dbReference type="FunFam" id="3.40.50.300:FF:002141">
    <property type="entry name" value="Dynein heavy chain"/>
    <property type="match status" value="1"/>
</dbReference>
<dbReference type="Pfam" id="PF12780">
    <property type="entry name" value="AAA_8"/>
    <property type="match status" value="1"/>
</dbReference>
<dbReference type="FunFam" id="1.20.1270.280:FF:000001">
    <property type="entry name" value="dynein heavy chain 7, axonemal"/>
    <property type="match status" value="1"/>
</dbReference>
<dbReference type="Gene3D" id="1.20.58.1120">
    <property type="match status" value="1"/>
</dbReference>
<protein>
    <submittedName>
        <fullName evidence="26">Uncharacterized protein</fullName>
    </submittedName>
</protein>
<keyword evidence="3" id="KW-0963">Cytoplasm</keyword>
<accession>A0A7R9VWG5</accession>
<keyword evidence="6" id="KW-0970">Cilium biogenesis/degradation</keyword>
<keyword evidence="8" id="KW-0282">Flagellum</keyword>
<dbReference type="Pfam" id="PF12774">
    <property type="entry name" value="AAA_6"/>
    <property type="match status" value="1"/>
</dbReference>
<keyword evidence="12" id="KW-0505">Motor protein</keyword>
<dbReference type="Gene3D" id="1.20.140.100">
    <property type="entry name" value="Dynein heavy chain, N-terminal domain 2"/>
    <property type="match status" value="1"/>
</dbReference>
<dbReference type="InterPro" id="IPR043157">
    <property type="entry name" value="Dynein_AAA1S"/>
</dbReference>
<proteinExistence type="inferred from homology"/>
<dbReference type="FunFam" id="1.20.920.20:FF:000006">
    <property type="entry name" value="Dynein, axonemal, heavy chain 6"/>
    <property type="match status" value="1"/>
</dbReference>
<dbReference type="FunFam" id="3.40.50.300:FF:001328">
    <property type="entry name" value="Dynein heavy chain 6, axonemal"/>
    <property type="match status" value="1"/>
</dbReference>
<evidence type="ECO:0000256" key="12">
    <source>
        <dbReference type="ARBA" id="ARBA00023175"/>
    </source>
</evidence>
<feature type="domain" description="Dynein heavy chain hydrolytic ATP-binding dynein motor region" evidence="18">
    <location>
        <begin position="578"/>
        <end position="904"/>
    </location>
</feature>
<dbReference type="FunFam" id="1.20.58.1120:FF:000001">
    <property type="entry name" value="dynein heavy chain 2, axonemal"/>
    <property type="match status" value="1"/>
</dbReference>
<dbReference type="InterPro" id="IPR041589">
    <property type="entry name" value="DNAH3_AAA_lid_1"/>
</dbReference>
<dbReference type="FunFam" id="1.10.8.720:FF:000001">
    <property type="entry name" value="dynein heavy chain 7, axonemal"/>
    <property type="match status" value="1"/>
</dbReference>
<dbReference type="Gene3D" id="1.10.8.710">
    <property type="match status" value="1"/>
</dbReference>
<dbReference type="InterPro" id="IPR042222">
    <property type="entry name" value="Dynein_2_N"/>
</dbReference>
<dbReference type="FunFam" id="1.10.8.1220:FF:000001">
    <property type="entry name" value="Dynein axonemal heavy chain 5"/>
    <property type="match status" value="1"/>
</dbReference>
<dbReference type="Pfam" id="PF12777">
    <property type="entry name" value="MT"/>
    <property type="match status" value="1"/>
</dbReference>
<feature type="coiled-coil region" evidence="15">
    <location>
        <begin position="2137"/>
        <end position="2188"/>
    </location>
</feature>
<dbReference type="GO" id="GO:0005929">
    <property type="term" value="C:cilium"/>
    <property type="evidence" value="ECO:0007669"/>
    <property type="project" value="UniProtKB-ARBA"/>
</dbReference>
<dbReference type="InterPro" id="IPR041658">
    <property type="entry name" value="AAA_lid_11"/>
</dbReference>
<comment type="subcellular location">
    <subcellularLocation>
        <location evidence="1">Cytoplasm</location>
        <location evidence="1">Cytoskeleton</location>
        <location evidence="1">Flagellum axoneme</location>
    </subcellularLocation>
</comment>
<dbReference type="Gene3D" id="3.20.180.20">
    <property type="entry name" value="Dynein heavy chain, N-terminal domain 2"/>
    <property type="match status" value="1"/>
</dbReference>
<dbReference type="Pfam" id="PF12775">
    <property type="entry name" value="AAA_7"/>
    <property type="match status" value="1"/>
</dbReference>
<dbReference type="InterPro" id="IPR042219">
    <property type="entry name" value="AAA_lid_11_sf"/>
</dbReference>
<keyword evidence="7" id="KW-0067">ATP-binding</keyword>
<organism evidence="26">
    <name type="scientific">Chlamydomonas euryale</name>
    <dbReference type="NCBI Taxonomy" id="1486919"/>
    <lineage>
        <taxon>Eukaryota</taxon>
        <taxon>Viridiplantae</taxon>
        <taxon>Chlorophyta</taxon>
        <taxon>core chlorophytes</taxon>
        <taxon>Chlorophyceae</taxon>
        <taxon>CS clade</taxon>
        <taxon>Chlamydomonadales</taxon>
        <taxon>Chlamydomonadaceae</taxon>
        <taxon>Chlamydomonas</taxon>
    </lineage>
</organism>
<dbReference type="InterPro" id="IPR027417">
    <property type="entry name" value="P-loop_NTPase"/>
</dbReference>
<dbReference type="InterPro" id="IPR041228">
    <property type="entry name" value="Dynein_C"/>
</dbReference>
<dbReference type="InterPro" id="IPR026983">
    <property type="entry name" value="DHC"/>
</dbReference>
<dbReference type="Pfam" id="PF17852">
    <property type="entry name" value="Dynein_AAA_lid"/>
    <property type="match status" value="1"/>
</dbReference>
<evidence type="ECO:0000256" key="14">
    <source>
        <dbReference type="ARBA" id="ARBA00023273"/>
    </source>
</evidence>
<evidence type="ECO:0000259" key="19">
    <source>
        <dbReference type="Pfam" id="PF12777"/>
    </source>
</evidence>
<keyword evidence="10 15" id="KW-0175">Coiled coil</keyword>
<dbReference type="InterPro" id="IPR041466">
    <property type="entry name" value="Dynein_AAA5_ext"/>
</dbReference>
<dbReference type="GO" id="GO:0008569">
    <property type="term" value="F:minus-end-directed microtubule motor activity"/>
    <property type="evidence" value="ECO:0007669"/>
    <property type="project" value="InterPro"/>
</dbReference>
<dbReference type="GO" id="GO:0005874">
    <property type="term" value="C:microtubule"/>
    <property type="evidence" value="ECO:0007669"/>
    <property type="project" value="UniProtKB-KW"/>
</dbReference>
<dbReference type="FunFam" id="3.10.490.20:FF:000009">
    <property type="entry name" value="Dynein heavy chain 4"/>
    <property type="match status" value="1"/>
</dbReference>
<gene>
    <name evidence="26" type="ORF">CEUR00632_LOCUS19184</name>
</gene>
<reference evidence="26" key="1">
    <citation type="submission" date="2021-01" db="EMBL/GenBank/DDBJ databases">
        <authorList>
            <person name="Corre E."/>
            <person name="Pelletier E."/>
            <person name="Niang G."/>
            <person name="Scheremetjew M."/>
            <person name="Finn R."/>
            <person name="Kale V."/>
            <person name="Holt S."/>
            <person name="Cochrane G."/>
            <person name="Meng A."/>
            <person name="Brown T."/>
            <person name="Cohen L."/>
        </authorList>
    </citation>
    <scope>NUCLEOTIDE SEQUENCE</scope>
    <source>
        <strain evidence="26">CCMP219</strain>
    </source>
</reference>
<keyword evidence="13" id="KW-0206">Cytoskeleton</keyword>
<evidence type="ECO:0000313" key="26">
    <source>
        <dbReference type="EMBL" id="CAD8307569.1"/>
    </source>
</evidence>
<feature type="domain" description="Dynein heavy chain linker" evidence="17">
    <location>
        <begin position="40"/>
        <end position="437"/>
    </location>
</feature>
<dbReference type="InterPro" id="IPR013602">
    <property type="entry name" value="Dynein_heavy_linker"/>
</dbReference>
<evidence type="ECO:0000256" key="11">
    <source>
        <dbReference type="ARBA" id="ARBA00023069"/>
    </source>
</evidence>
<dbReference type="SUPFAM" id="SSF52540">
    <property type="entry name" value="P-loop containing nucleoside triphosphate hydrolases"/>
    <property type="match status" value="4"/>
</dbReference>
<evidence type="ECO:0000259" key="16">
    <source>
        <dbReference type="Pfam" id="PF03028"/>
    </source>
</evidence>
<dbReference type="Pfam" id="PF03028">
    <property type="entry name" value="Dynein_heavy"/>
    <property type="match status" value="1"/>
</dbReference>
<dbReference type="InterPro" id="IPR024743">
    <property type="entry name" value="Dynein_HC_stalk"/>
</dbReference>
<dbReference type="GO" id="GO:0005524">
    <property type="term" value="F:ATP binding"/>
    <property type="evidence" value="ECO:0007669"/>
    <property type="project" value="UniProtKB-KW"/>
</dbReference>
<dbReference type="InterPro" id="IPR004273">
    <property type="entry name" value="Dynein_heavy_D6_P-loop"/>
</dbReference>
<dbReference type="PANTHER" id="PTHR45703:SF35">
    <property type="entry name" value="DYNEIN HEAVY CHAIN"/>
    <property type="match status" value="1"/>
</dbReference>
<feature type="domain" description="Dynein heavy chain ATP-binding dynein motor region" evidence="21">
    <location>
        <begin position="2270"/>
        <end position="2491"/>
    </location>
</feature>
<dbReference type="Gene3D" id="6.10.140.1060">
    <property type="match status" value="1"/>
</dbReference>
<dbReference type="FunFam" id="1.20.140.100:FF:000004">
    <property type="entry name" value="Dynein axonemal heavy chain 6"/>
    <property type="match status" value="1"/>
</dbReference>
<dbReference type="InterPro" id="IPR024317">
    <property type="entry name" value="Dynein_heavy_chain_D4_dom"/>
</dbReference>
<evidence type="ECO:0000259" key="21">
    <source>
        <dbReference type="Pfam" id="PF12781"/>
    </source>
</evidence>
<dbReference type="FunFam" id="3.20.180.20:FF:000003">
    <property type="entry name" value="Dynein heavy chain 12, axonemal"/>
    <property type="match status" value="1"/>
</dbReference>
<evidence type="ECO:0000256" key="8">
    <source>
        <dbReference type="ARBA" id="ARBA00022846"/>
    </source>
</evidence>
<keyword evidence="11" id="KW-0969">Cilium</keyword>
<dbReference type="Pfam" id="PF17857">
    <property type="entry name" value="AAA_lid_1"/>
    <property type="match status" value="1"/>
</dbReference>
<dbReference type="FunFam" id="1.10.8.710:FF:000004">
    <property type="entry name" value="Dynein axonemal heavy chain 6"/>
    <property type="match status" value="1"/>
</dbReference>
<dbReference type="PANTHER" id="PTHR45703">
    <property type="entry name" value="DYNEIN HEAVY CHAIN"/>
    <property type="match status" value="1"/>
</dbReference>
<evidence type="ECO:0000256" key="2">
    <source>
        <dbReference type="ARBA" id="ARBA00008887"/>
    </source>
</evidence>
<evidence type="ECO:0000259" key="20">
    <source>
        <dbReference type="Pfam" id="PF12780"/>
    </source>
</evidence>
<sequence>MALINAMIEEVSEMEALSQRYNTYEGLLSVPASEFARFRQAKMEFERRKNAWGTLDAWSRYVDEWMMSPVGSVTAEEVQETTDELTKHVYKMTKQYRGDPVVMKTKDMIEDFRVYLPLITEACNPAMQTHHWDQVLALLNVTCENVKNEFTVTELDKWGALGQIDAICAVSATASKEYSLRKALAKMKAEWDDKVFHCTPYKETGTAVVGQTDEIQQMLDDQLVKIQAMNASPFVKAFKDETVAWEKTLFALQDLLDQWVTVQSTWMYLEPIFSSPDIVKQMPREGEKFEVVDTSFRSLMEDVMASPGCVPMVKDPERIDALKEANRLLEEVQRGLAAYLEKKRLFFPRFFFLSNDEILEILAETKDPTRVQPHLRKCFEGINRLVFDGAVVTAMTSVEQEVVPFKTSINTVRAKGAVERWLLEVEERMFEAVHDVTGNGIEAFASKPRHQWVLDWPGMVVLVVCGIFWTRGAEVAIASGDTREYEATCTAELMRIVDAVRGELTSLQRATLGALVVMDVHSRDVVTGLVEQGVKDVGDFEWQAQLRTYWEHSTNQAAGQPDRDFTVMMRMMSSCVEYGYEYLGNSSRLVITPLTDRCYRTLMGAIHMTLGGAPEGPAGTGKTETTKDLAKALARQCVVFNCSDSLDYLAMAKFFKGLAASGAWACFDEFNRIDLEVLSVVAQQVMDIQRAIAAQKSVFSFEGTDIQLKWSAWCAITMNPGYAGRSELPDNLKALFRTVAMMVPDYAMISEIILFSYGYLCARECAKKIVQCYKLCSEQLSSQDHYDYGMRAVIAVLRAAGNLKRRFPQEDEFVLMLRSIIDVNLCKFLSHDVPLFQGIISDLFPSIVLPKPDYTDMEVALHEACKSANLQLTEYFQIKTIQLFEMIVVRHGLMIVGQPWSGKTSSYRMLAAALGIMSEKGQDDHVRVNTHVINPKSVTMGQLYGQFDPVSHEWSDGVLAVAFRKAAHSQEGMRQWLVLDGPVDAVWIENMNTVLDDNRKLCLNSGEIIQMSNLMNMIFEVGDLAAASPATVSRCGMVYIEPHQLGTQPLLTSWIATLPGHLPAALKARLLAFGLQYGSATANFLRRELKESSPTNDGTLCMAWIRLISAVALPLIGTPDTYFKLGDARAQDVVDSLCAFALVWSAGCTVATSAARETLSTFIRALLAGTLREYVSPSGHSYMPREDSPVPLTWGTPGLPPEDGLLHDWVLDAPTLEWKRWTDLIDEVSIPSDASFKSIIIQTPDSVAITYLLRLAVENRYPLLLVGPTGTGKTAYVTSYLMSLDTERYAPPNLVCFSARTSANMTQQLIDGKLDKRRRGVYGPPAGKTAIIFVDDLNMPLKEVYGAQPPIELLRQFIDNGGYYDRDNNFRLVQDCLCLAAMGPPGGGRTFVTNRYTRHFSTLAITEPSEASLLHIFTRIQAWFLSSRAFPKSIVGLSDTVIAATMDVYSTVVSQLLPTPTKSHYVFNLRDFSRVVQGLQMQDPKALDSSSKGSGCNPEKQHIKLWVHEVLRVFYDRLVDESEQGWFLKLLKQSMQRHFRTSFDDLFAHLWSSQGADDGSVEGAASSGVGPKQLRRLLFGDYLSEPDANMRRAYVEVPRPGGAVAAMDTFLADHNALNKRPMNLAMFLYAVEHTSRIARVLRQEGGHLLCVGVGGSGRQSLARLAAFICGMETSQVEISRSYGVTEWRDDLKRLCRRAGAENKPLVLLFSDTQIKNEAFVEDLNNLLNSGEVPNMFPYDERTAINEQVRDMARRAGKYLDTPQELWAHFVECTRANLHIVLCFSPIGGAFRERLRQFPSIINCCTIDWFHRWPEDALEAVAAKFLKSMDVPPEQRKSILDMCKMFHTATVELSAVFHAETGRHNYVTPTSYLELFSCYTQLLARKRDELRAAKSRYEAGLDKLEFTAQQVELMRQELHALKPVLEKTVVETDKLLARVACEKTDVVEPKKFAVDKEVKQADVKAQEARSIKQECEEILEEAMPALSAAVAALDTIKAADIRLVQTFKNPPYAVKLVMEAVCVLLEVKPTMVADPNLAGKKIADYWDASKRLLMDSNFIHSLKEFDRDNIPARVIDKVRSTYTNDPDFTPANAAKASSAAEGLCKWVHAMESYDRVAKVVAPKRKDLQVAEGDYAVVIEGLNQKQAELAQLMQQLEQLETQLKSSMNEKARLEREVQQCIVKLDRAEKLIRGLGGEKERWTECASQLKSQYSCLTGDLLLSAAVVSYLGAFTAPYRDRLLSMWTAKLREASIPSSGLFSLASVLGDAVRIREWVIAGLPNDSFSIDNAIIATTARRWPLFIDPQKQANKWIKALEESGGLKVLKATDNDYMRALENAIQFGLPVLLENVGEELDPSLEPLLLKQTFKQGGVNCLKLGDNVVEFADSFRFYITTALRNPHYLPDTQVKVTTLCFMITQDGLSDQLLGVVVAQEMPDLEEQRQQLVVSSAENKRRLKEIEDEILQVLSSSQGNILEDATAVQILSEAKKVSDDIAAKQEVAEATQAQIDHARRGYRTCGDYNAVLFFCIADLAAVDTMYQYSLNWFIQLFIRSISDSHRTDALEERLNSINQHFTYSLYCNVCRSLFEKDKLVFSFLLSTRVLSFRGLLSPAELHFFVTGIDPAHEHANLKIPNPASTWLSDKSWAEVLKLSQLDDVFKQLPFKLQLNCEDWEAAMSGASLPETMPEPACSMGDFQQLLVVRATRPDKLSSGMQRFVARTLGPRFIDPPPFDLGACFADSKCDVPLLFVLSPGTDPTSALLKFAEDQGQQNRSTQLHVISMGQGQGPKAAALIEDARSLGSWILLQNCHLAPSWMPTLDKICEGINEENTDERFRLWMTSMPSNAFPSNVLQNSVKMTNEPPAGLRANLRRSLAAHPMSEAAFWEGSTKPGVFKKLLFSLLYVHAFVQERRTFGAIGWNVPYGFDDGDLRISCRQVHMYVEEARGSVPFKALQYAIGECNYGGRITDDKDRRLMMTLMNKVYCPAVLQERFMLSESGIYYVPADGPLESYIKYVDSLPASQDPEAFGLHANADISKDLHQTDQVLGALLATKGGGGDAGGAGVAGQHAMVATAKELLEQLPTNFDVEATQERYPISYHQSMNQVLVQEMSRFNRLMETVRASLMGLDKALAGLQVMSGELEAVAGALTVGKVPQLWLAQSYPSLKTLASYMADLVARVKWFRDWADHGQPAMFWISGFFFTPSFTTAVLQNFARQQRLPIDEIGFDYEILSDVASSPSRAPPNGAYIYGMYLDGCQWDSRRKELAESQPKVLFVEAPVLWLRPMRMSEMKQYQHYECPVYRTAERRGVLATTGHSTNFLMMVKMPSVTVEPAVWTMRGVCMLCSLSD</sequence>
<evidence type="ECO:0000256" key="10">
    <source>
        <dbReference type="ARBA" id="ARBA00023054"/>
    </source>
</evidence>
<evidence type="ECO:0000256" key="3">
    <source>
        <dbReference type="ARBA" id="ARBA00022490"/>
    </source>
</evidence>
<keyword evidence="4" id="KW-0493">Microtubule</keyword>
<dbReference type="FunFam" id="1.20.920.30:FF:000002">
    <property type="entry name" value="Dynein axonemal heavy chain 3"/>
    <property type="match status" value="1"/>
</dbReference>
<comment type="similarity">
    <text evidence="2">Belongs to the dynein heavy chain family.</text>
</comment>
<evidence type="ECO:0000256" key="9">
    <source>
        <dbReference type="ARBA" id="ARBA00023017"/>
    </source>
</evidence>
<dbReference type="Pfam" id="PF12781">
    <property type="entry name" value="AAA_9"/>
    <property type="match status" value="1"/>
</dbReference>
<evidence type="ECO:0000256" key="1">
    <source>
        <dbReference type="ARBA" id="ARBA00004611"/>
    </source>
</evidence>
<dbReference type="Gene3D" id="1.10.8.1220">
    <property type="match status" value="1"/>
</dbReference>
<feature type="domain" description="Dynein heavy chain C-terminal" evidence="25">
    <location>
        <begin position="3037"/>
        <end position="3340"/>
    </location>
</feature>
<feature type="domain" description="Dynein heavy chain region D6 P-loop" evidence="16">
    <location>
        <begin position="2739"/>
        <end position="2855"/>
    </location>
</feature>
<dbReference type="Gene3D" id="1.10.8.720">
    <property type="entry name" value="Region D6 of dynein motor"/>
    <property type="match status" value="1"/>
</dbReference>
<dbReference type="Gene3D" id="1.20.920.30">
    <property type="match status" value="1"/>
</dbReference>
<evidence type="ECO:0000256" key="7">
    <source>
        <dbReference type="ARBA" id="ARBA00022840"/>
    </source>
</evidence>
<evidence type="ECO:0000256" key="5">
    <source>
        <dbReference type="ARBA" id="ARBA00022741"/>
    </source>
</evidence>
<evidence type="ECO:0000259" key="25">
    <source>
        <dbReference type="Pfam" id="PF18199"/>
    </source>
</evidence>
<dbReference type="Gene3D" id="1.10.287.2620">
    <property type="match status" value="1"/>
</dbReference>
<evidence type="ECO:0000256" key="4">
    <source>
        <dbReference type="ARBA" id="ARBA00022701"/>
    </source>
</evidence>
<dbReference type="EMBL" id="HBEC01041251">
    <property type="protein sequence ID" value="CAD8307569.1"/>
    <property type="molecule type" value="Transcribed_RNA"/>
</dbReference>
<dbReference type="FunFam" id="3.40.50.300:FF:000223">
    <property type="entry name" value="Dynein heavy chain 3, axonemal"/>
    <property type="match status" value="1"/>
</dbReference>
<evidence type="ECO:0000259" key="24">
    <source>
        <dbReference type="Pfam" id="PF18198"/>
    </source>
</evidence>
<evidence type="ECO:0000259" key="23">
    <source>
        <dbReference type="Pfam" id="PF17857"/>
    </source>
</evidence>
<dbReference type="FunFam" id="3.40.50.300:FF:000362">
    <property type="entry name" value="Dynein, axonemal, heavy chain 6"/>
    <property type="match status" value="1"/>
</dbReference>
<keyword evidence="5" id="KW-0547">Nucleotide-binding</keyword>
<name>A0A7R9VWG5_9CHLO</name>
<dbReference type="FunFam" id="3.40.50.300:FF:000044">
    <property type="entry name" value="Dynein heavy chain 5, axonemal"/>
    <property type="match status" value="1"/>
</dbReference>
<dbReference type="Pfam" id="PF18198">
    <property type="entry name" value="AAA_lid_11"/>
    <property type="match status" value="1"/>
</dbReference>
<evidence type="ECO:0000256" key="13">
    <source>
        <dbReference type="ARBA" id="ARBA00023212"/>
    </source>
</evidence>
<evidence type="ECO:0000259" key="17">
    <source>
        <dbReference type="Pfam" id="PF08393"/>
    </source>
</evidence>
<dbReference type="InterPro" id="IPR043160">
    <property type="entry name" value="Dynein_C_barrel"/>
</dbReference>